<dbReference type="InterPro" id="IPR027417">
    <property type="entry name" value="P-loop_NTPase"/>
</dbReference>
<dbReference type="EMBL" id="QTTN01000014">
    <property type="protein sequence ID" value="REE84558.1"/>
    <property type="molecule type" value="Genomic_DNA"/>
</dbReference>
<dbReference type="GO" id="GO:0004527">
    <property type="term" value="F:exonuclease activity"/>
    <property type="evidence" value="ECO:0007669"/>
    <property type="project" value="UniProtKB-KW"/>
</dbReference>
<keyword evidence="3" id="KW-1185">Reference proteome</keyword>
<dbReference type="SUPFAM" id="SSF52540">
    <property type="entry name" value="P-loop containing nucleoside triphosphate hydrolases"/>
    <property type="match status" value="3"/>
</dbReference>
<sequence>MKINSNILVINSSICNNIDKFSSDERGLLSQNILSQLRNFVESIAVKIYGAGNDIEVTYSNITKALEHIRSKGSYKFLTKFHDLLQISASHYTLDEGNSERLMLKYYEYLLKIKIFLKNTYNINVLENIDKFPLDTDSNLSEYYEKIAARVNQSHSNKTRSSYNDRYYIQKVKPIFINHYIYYEVTFTVANDKASKFDRVIAFTNLDISSNYAVKLSVRNDTIEIMGKIMPIQIIEGWEVSIRPCELNRFAQIVGTKRINGGSTEYREIMRFLTETGMSLVDLIDSSQDYFLHVKNQIFRSVTDFRFFEALEKSRELVLNNRPGSNVIRYLLHKLNNKVLKQQHFNRENNYLSYLNLSNRCIPFDKMPFNTSLSNHNPKILDLYECIKSSGREHELLARFIKNNTERNGVLFTPKKNIEGFDNIDALLQKYNSALYRKHLHRRLENYKDHIYIDGYAEDSVEIIKKLREISSSGIDNYLNSVEYWLQSSAYNIDCDEKKTALKQMFINSRVAFIYGSAGTGKSTLINHVSNFFNNGKKLYLANTNPAVDNLRRKVNAANCSFKTIRKFLSSKDSDDTCDLLIIDECSTVSNTDMKEILEKAKYKLLILVGDIYQIESIVFGNWFSIARSFISAKSVFELINPYRTTNQGLLNVWNKVRTIDIAILEPLVKNNYSVSLNESIFDNSEDEQIILCLNYDGLYGINNINRFLQGNNPSFPIQWGINTYKVNDPILFNESERFAPLIYNNLKGKITGIDVYEDKIQFEIEIDKVINEFDAEGYDFNFIGTAQNGNSIIRFSVNKFKSTDEDDDSTSDAVVPFQVAYAVSIHKAQGLEYNSVKIVITNEIEELITHNIFYTSITRAKENLKIYWTPETEHKVLNSLEFKDGRKDIALLKSKYSL</sequence>
<dbReference type="Pfam" id="PF13538">
    <property type="entry name" value="UvrD_C_2"/>
    <property type="match status" value="1"/>
</dbReference>
<keyword evidence="2" id="KW-0540">Nuclease</keyword>
<dbReference type="CDD" id="cd18809">
    <property type="entry name" value="SF1_C_RecD"/>
    <property type="match status" value="1"/>
</dbReference>
<keyword evidence="2" id="KW-0269">Exonuclease</keyword>
<dbReference type="InterPro" id="IPR027785">
    <property type="entry name" value="UvrD-like_helicase_C"/>
</dbReference>
<evidence type="ECO:0000259" key="1">
    <source>
        <dbReference type="Pfam" id="PF13538"/>
    </source>
</evidence>
<dbReference type="Pfam" id="PF13604">
    <property type="entry name" value="AAA_30"/>
    <property type="match status" value="1"/>
</dbReference>
<comment type="caution">
    <text evidence="2">The sequence shown here is derived from an EMBL/GenBank/DDBJ whole genome shotgun (WGS) entry which is preliminary data.</text>
</comment>
<name>A0A3D9RYM8_9BACL</name>
<reference evidence="2 3" key="1">
    <citation type="submission" date="2018-08" db="EMBL/GenBank/DDBJ databases">
        <title>Genomic Encyclopedia of Type Strains, Phase III (KMG-III): the genomes of soil and plant-associated and newly described type strains.</title>
        <authorList>
            <person name="Whitman W."/>
        </authorList>
    </citation>
    <scope>NUCLEOTIDE SEQUENCE [LARGE SCALE GENOMIC DNA]</scope>
    <source>
        <strain evidence="2 3">CGMCC 1.10966</strain>
    </source>
</reference>
<evidence type="ECO:0000313" key="3">
    <source>
        <dbReference type="Proteomes" id="UP000256304"/>
    </source>
</evidence>
<gene>
    <name evidence="2" type="ORF">A8990_11493</name>
</gene>
<protein>
    <submittedName>
        <fullName evidence="2">ATP-dependent exoDNAse (Exonuclease V) alpha subunit</fullName>
    </submittedName>
</protein>
<proteinExistence type="predicted"/>
<keyword evidence="2" id="KW-0378">Hydrolase</keyword>
<accession>A0A3D9RYM8</accession>
<dbReference type="AlphaFoldDB" id="A0A3D9RYM8"/>
<organism evidence="2 3">
    <name type="scientific">Paenibacillus taihuensis</name>
    <dbReference type="NCBI Taxonomy" id="1156355"/>
    <lineage>
        <taxon>Bacteria</taxon>
        <taxon>Bacillati</taxon>
        <taxon>Bacillota</taxon>
        <taxon>Bacilli</taxon>
        <taxon>Bacillales</taxon>
        <taxon>Paenibacillaceae</taxon>
        <taxon>Paenibacillus</taxon>
    </lineage>
</organism>
<dbReference type="Gene3D" id="3.40.50.300">
    <property type="entry name" value="P-loop containing nucleotide triphosphate hydrolases"/>
    <property type="match status" value="2"/>
</dbReference>
<feature type="domain" description="UvrD-like helicase C-terminal" evidence="1">
    <location>
        <begin position="821"/>
        <end position="865"/>
    </location>
</feature>
<evidence type="ECO:0000313" key="2">
    <source>
        <dbReference type="EMBL" id="REE84558.1"/>
    </source>
</evidence>
<dbReference type="Proteomes" id="UP000256304">
    <property type="component" value="Unassembled WGS sequence"/>
</dbReference>